<dbReference type="Proteomes" id="UP000291213">
    <property type="component" value="Unassembled WGS sequence"/>
</dbReference>
<dbReference type="GO" id="GO:0016020">
    <property type="term" value="C:membrane"/>
    <property type="evidence" value="ECO:0007669"/>
    <property type="project" value="UniProtKB-SubCell"/>
</dbReference>
<feature type="transmembrane region" description="Helical" evidence="5">
    <location>
        <begin position="126"/>
        <end position="143"/>
    </location>
</feature>
<feature type="transmembrane region" description="Helical" evidence="5">
    <location>
        <begin position="33"/>
        <end position="51"/>
    </location>
</feature>
<dbReference type="GO" id="GO:0004252">
    <property type="term" value="F:serine-type endopeptidase activity"/>
    <property type="evidence" value="ECO:0007669"/>
    <property type="project" value="InterPro"/>
</dbReference>
<dbReference type="InterPro" id="IPR036286">
    <property type="entry name" value="LexA/Signal_pep-like_sf"/>
</dbReference>
<dbReference type="RefSeq" id="WP_165487965.1">
    <property type="nucleotide sequence ID" value="NZ_BDMD01000056.1"/>
</dbReference>
<evidence type="ECO:0000256" key="4">
    <source>
        <dbReference type="ARBA" id="ARBA00023136"/>
    </source>
</evidence>
<comment type="caution">
    <text evidence="6">The sequence shown here is derived from an EMBL/GenBank/DDBJ whole genome shotgun (WGS) entry which is preliminary data.</text>
</comment>
<dbReference type="PRINTS" id="PR00728">
    <property type="entry name" value="SIGNALPTASE"/>
</dbReference>
<feature type="transmembrane region" description="Helical" evidence="5">
    <location>
        <begin position="95"/>
        <end position="114"/>
    </location>
</feature>
<feature type="transmembrane region" description="Helical" evidence="5">
    <location>
        <begin position="7"/>
        <end position="27"/>
    </location>
</feature>
<dbReference type="PANTHER" id="PTHR10806">
    <property type="entry name" value="SIGNAL PEPTIDASE COMPLEX CATALYTIC SUBUNIT SEC11"/>
    <property type="match status" value="1"/>
</dbReference>
<proteinExistence type="predicted"/>
<feature type="transmembrane region" description="Helical" evidence="5">
    <location>
        <begin position="244"/>
        <end position="271"/>
    </location>
</feature>
<dbReference type="SUPFAM" id="SSF51306">
    <property type="entry name" value="LexA/Signal peptidase"/>
    <property type="match status" value="1"/>
</dbReference>
<accession>A0A401HAI6</accession>
<keyword evidence="4 5" id="KW-0472">Membrane</keyword>
<sequence length="375" mass="39764">MLNGPGWIIPVLLSAGVVHWLIRFGVIGGDARPVAAAVLFAGGFLAMRPLLGSGVMGRYPPLIPLGSGVLMTILYLMLGAALVGVGKSPYNHTPYYIFYNSIVSLALVAGEEAVRASVVWRFRGKSPATGIVAATILLMAVYFNPSMLENMSRGQGFRDFATWAFPLLSLNLVAGTASLYYGYIGSLSLRLPMALAWVTLPVLPKLYVVDAILVHVIVAIIVMTLLAMAAQQTAGASLGLADRIMIAVSLLAVIAVWLSHGLLGFYALVVLSNSMVPEFDRGDVAIVAKIDPGEVKVGDIILYLSPNGPVLHRVVEIRTGDGGSIEFITKGDANDAPDADPVKPEQVRGRLIGVVPDVGGVTLWLRTAIIQILGR</sequence>
<comment type="subcellular location">
    <subcellularLocation>
        <location evidence="1">Membrane</location>
    </subcellularLocation>
</comment>
<protein>
    <submittedName>
        <fullName evidence="6">S26 family signal peptidase</fullName>
    </submittedName>
</protein>
<feature type="transmembrane region" description="Helical" evidence="5">
    <location>
        <begin position="63"/>
        <end position="83"/>
    </location>
</feature>
<dbReference type="PANTHER" id="PTHR10806:SF6">
    <property type="entry name" value="SIGNAL PEPTIDASE COMPLEX CATALYTIC SUBUNIT SEC11"/>
    <property type="match status" value="1"/>
</dbReference>
<dbReference type="GO" id="GO:0006465">
    <property type="term" value="P:signal peptide processing"/>
    <property type="evidence" value="ECO:0007669"/>
    <property type="project" value="InterPro"/>
</dbReference>
<dbReference type="NCBIfam" id="TIGR02228">
    <property type="entry name" value="sigpep_I_arch"/>
    <property type="match status" value="1"/>
</dbReference>
<reference evidence="6 7" key="1">
    <citation type="submission" date="2017-02" db="EMBL/GenBank/DDBJ databases">
        <title>isolation and characterization of a novel temperate virus Aeropyrum globular virus 1 infecting hyperthermophilic archaeon Aeropyrum.</title>
        <authorList>
            <person name="Yumiya M."/>
            <person name="Yoshida T."/>
            <person name="Sako Y."/>
        </authorList>
    </citation>
    <scope>NUCLEOTIDE SEQUENCE [LARGE SCALE GENOMIC DNA]</scope>
    <source>
        <strain evidence="6 7">YK1-12-2013</strain>
    </source>
</reference>
<dbReference type="AlphaFoldDB" id="A0A401HAI6"/>
<dbReference type="InterPro" id="IPR001733">
    <property type="entry name" value="Peptidase_S26B"/>
</dbReference>
<dbReference type="OrthoDB" id="4822at2157"/>
<feature type="transmembrane region" description="Helical" evidence="5">
    <location>
        <begin position="163"/>
        <end position="185"/>
    </location>
</feature>
<evidence type="ECO:0000256" key="2">
    <source>
        <dbReference type="ARBA" id="ARBA00022692"/>
    </source>
</evidence>
<feature type="transmembrane region" description="Helical" evidence="5">
    <location>
        <begin position="206"/>
        <end position="229"/>
    </location>
</feature>
<dbReference type="InterPro" id="IPR019533">
    <property type="entry name" value="Peptidase_S26"/>
</dbReference>
<keyword evidence="2 5" id="KW-0812">Transmembrane</keyword>
<gene>
    <name evidence="6" type="ORF">apy_10930</name>
</gene>
<keyword evidence="3 5" id="KW-1133">Transmembrane helix</keyword>
<evidence type="ECO:0000313" key="6">
    <source>
        <dbReference type="EMBL" id="GBF09368.1"/>
    </source>
</evidence>
<organism evidence="6 7">
    <name type="scientific">Aeropyrum pernix</name>
    <dbReference type="NCBI Taxonomy" id="56636"/>
    <lineage>
        <taxon>Archaea</taxon>
        <taxon>Thermoproteota</taxon>
        <taxon>Thermoprotei</taxon>
        <taxon>Desulfurococcales</taxon>
        <taxon>Desulfurococcaceae</taxon>
        <taxon>Aeropyrum</taxon>
    </lineage>
</organism>
<name>A0A401HAI6_AERPX</name>
<evidence type="ECO:0000256" key="1">
    <source>
        <dbReference type="ARBA" id="ARBA00004370"/>
    </source>
</evidence>
<evidence type="ECO:0000256" key="3">
    <source>
        <dbReference type="ARBA" id="ARBA00022989"/>
    </source>
</evidence>
<evidence type="ECO:0000313" key="7">
    <source>
        <dbReference type="Proteomes" id="UP000291213"/>
    </source>
</evidence>
<evidence type="ECO:0000256" key="5">
    <source>
        <dbReference type="SAM" id="Phobius"/>
    </source>
</evidence>
<dbReference type="EMBL" id="BDMD01000056">
    <property type="protein sequence ID" value="GBF09368.1"/>
    <property type="molecule type" value="Genomic_DNA"/>
</dbReference>
<dbReference type="CDD" id="cd06530">
    <property type="entry name" value="S26_SPase_I"/>
    <property type="match status" value="1"/>
</dbReference>